<dbReference type="GeneID" id="17284406"/>
<feature type="transmembrane region" description="Helical" evidence="1">
    <location>
        <begin position="32"/>
        <end position="49"/>
    </location>
</feature>
<feature type="transmembrane region" description="Helical" evidence="1">
    <location>
        <begin position="106"/>
        <end position="129"/>
    </location>
</feature>
<dbReference type="RefSeq" id="XP_005791564.1">
    <property type="nucleotide sequence ID" value="XM_005791507.1"/>
</dbReference>
<protein>
    <recommendedName>
        <fullName evidence="4">Wax synthase domain-containing protein</fullName>
    </recommendedName>
</protein>
<feature type="transmembrane region" description="Helical" evidence="1">
    <location>
        <begin position="329"/>
        <end position="348"/>
    </location>
</feature>
<dbReference type="KEGG" id="ehx:EMIHUDRAFT_251506"/>
<dbReference type="HOGENOM" id="CLU_781742_0_0_1"/>
<proteinExistence type="predicted"/>
<organism evidence="2 3">
    <name type="scientific">Emiliania huxleyi (strain CCMP1516)</name>
    <dbReference type="NCBI Taxonomy" id="280463"/>
    <lineage>
        <taxon>Eukaryota</taxon>
        <taxon>Haptista</taxon>
        <taxon>Haptophyta</taxon>
        <taxon>Prymnesiophyceae</taxon>
        <taxon>Isochrysidales</taxon>
        <taxon>Noelaerhabdaceae</taxon>
        <taxon>Emiliania</taxon>
    </lineage>
</organism>
<reference evidence="2" key="2">
    <citation type="submission" date="2024-10" db="UniProtKB">
        <authorList>
            <consortium name="EnsemblProtists"/>
        </authorList>
    </citation>
    <scope>IDENTIFICATION</scope>
</reference>
<dbReference type="Proteomes" id="UP000013827">
    <property type="component" value="Unassembled WGS sequence"/>
</dbReference>
<keyword evidence="3" id="KW-1185">Reference proteome</keyword>
<keyword evidence="1" id="KW-0472">Membrane</keyword>
<evidence type="ECO:0000313" key="2">
    <source>
        <dbReference type="EnsemblProtists" id="EOD39135"/>
    </source>
</evidence>
<feature type="transmembrane region" description="Helical" evidence="1">
    <location>
        <begin position="69"/>
        <end position="86"/>
    </location>
</feature>
<keyword evidence="1" id="KW-0812">Transmembrane</keyword>
<evidence type="ECO:0000313" key="3">
    <source>
        <dbReference type="Proteomes" id="UP000013827"/>
    </source>
</evidence>
<dbReference type="EnsemblProtists" id="EOD39135">
    <property type="protein sequence ID" value="EOD39135"/>
    <property type="gene ID" value="EMIHUDRAFT_251506"/>
</dbReference>
<accession>A0A0D3KTQ0</accession>
<name>A0A0D3KTQ0_EMIH1</name>
<reference evidence="3" key="1">
    <citation type="journal article" date="2013" name="Nature">
        <title>Pan genome of the phytoplankton Emiliania underpins its global distribution.</title>
        <authorList>
            <person name="Read B.A."/>
            <person name="Kegel J."/>
            <person name="Klute M.J."/>
            <person name="Kuo A."/>
            <person name="Lefebvre S.C."/>
            <person name="Maumus F."/>
            <person name="Mayer C."/>
            <person name="Miller J."/>
            <person name="Monier A."/>
            <person name="Salamov A."/>
            <person name="Young J."/>
            <person name="Aguilar M."/>
            <person name="Claverie J.M."/>
            <person name="Frickenhaus S."/>
            <person name="Gonzalez K."/>
            <person name="Herman E.K."/>
            <person name="Lin Y.C."/>
            <person name="Napier J."/>
            <person name="Ogata H."/>
            <person name="Sarno A.F."/>
            <person name="Shmutz J."/>
            <person name="Schroeder D."/>
            <person name="de Vargas C."/>
            <person name="Verret F."/>
            <person name="von Dassow P."/>
            <person name="Valentin K."/>
            <person name="Van de Peer Y."/>
            <person name="Wheeler G."/>
            <person name="Dacks J.B."/>
            <person name="Delwiche C.F."/>
            <person name="Dyhrman S.T."/>
            <person name="Glockner G."/>
            <person name="John U."/>
            <person name="Richards T."/>
            <person name="Worden A.Z."/>
            <person name="Zhang X."/>
            <person name="Grigoriev I.V."/>
            <person name="Allen A.E."/>
            <person name="Bidle K."/>
            <person name="Borodovsky M."/>
            <person name="Bowler C."/>
            <person name="Brownlee C."/>
            <person name="Cock J.M."/>
            <person name="Elias M."/>
            <person name="Gladyshev V.N."/>
            <person name="Groth M."/>
            <person name="Guda C."/>
            <person name="Hadaegh A."/>
            <person name="Iglesias-Rodriguez M.D."/>
            <person name="Jenkins J."/>
            <person name="Jones B.M."/>
            <person name="Lawson T."/>
            <person name="Leese F."/>
            <person name="Lindquist E."/>
            <person name="Lobanov A."/>
            <person name="Lomsadze A."/>
            <person name="Malik S.B."/>
            <person name="Marsh M.E."/>
            <person name="Mackinder L."/>
            <person name="Mock T."/>
            <person name="Mueller-Roeber B."/>
            <person name="Pagarete A."/>
            <person name="Parker M."/>
            <person name="Probert I."/>
            <person name="Quesneville H."/>
            <person name="Raines C."/>
            <person name="Rensing S.A."/>
            <person name="Riano-Pachon D.M."/>
            <person name="Richier S."/>
            <person name="Rokitta S."/>
            <person name="Shiraiwa Y."/>
            <person name="Soanes D.M."/>
            <person name="van der Giezen M."/>
            <person name="Wahlund T.M."/>
            <person name="Williams B."/>
            <person name="Wilson W."/>
            <person name="Wolfe G."/>
            <person name="Wurch L.L."/>
        </authorList>
    </citation>
    <scope>NUCLEOTIDE SEQUENCE</scope>
</reference>
<evidence type="ECO:0000256" key="1">
    <source>
        <dbReference type="SAM" id="Phobius"/>
    </source>
</evidence>
<dbReference type="AlphaFoldDB" id="A0A0D3KTQ0"/>
<keyword evidence="1" id="KW-1133">Transmembrane helix</keyword>
<feature type="transmembrane region" description="Helical" evidence="1">
    <location>
        <begin position="201"/>
        <end position="223"/>
    </location>
</feature>
<dbReference type="PaxDb" id="2903-EOD39135"/>
<sequence length="355" mass="38926">MRAYTPAPLVPLGRMPSPRPSRWRLESTETKLLAHLAATLLSWALAVSVSRRARQLCAQSSPNMDMLGLLLGLVQLGVMYLPYIGYHASGGPVLFPPISCANNYTWLRRAATWAGFSLLAGGVHAWTILTSTSNPVQAAETFADFLSYLPPAGLILLAGNPVPLRDYATAFAAPGTEAEWMTPAAYRHAVSKLPARNRPAVRLLMAAHLLGALLLIVAPSISGLFRREWYTKLCACFALALFVGHQRRLPIYRMASSQLSAKVMETYAGAPGWQNQLNAPRRELKPWKLVNELGVAEHLLLNSLMLVMLSYQHHDEVQGLGWASRMIALLWNAGFASFGGEMLLSMLLRTATKIV</sequence>
<evidence type="ECO:0008006" key="4">
    <source>
        <dbReference type="Google" id="ProtNLM"/>
    </source>
</evidence>
<feature type="transmembrane region" description="Helical" evidence="1">
    <location>
        <begin position="289"/>
        <end position="309"/>
    </location>
</feature>